<organism evidence="2 3">
    <name type="scientific">Prunus armeniaca</name>
    <name type="common">Apricot</name>
    <name type="synonym">Armeniaca vulgaris</name>
    <dbReference type="NCBI Taxonomy" id="36596"/>
    <lineage>
        <taxon>Eukaryota</taxon>
        <taxon>Viridiplantae</taxon>
        <taxon>Streptophyta</taxon>
        <taxon>Embryophyta</taxon>
        <taxon>Tracheophyta</taxon>
        <taxon>Spermatophyta</taxon>
        <taxon>Magnoliopsida</taxon>
        <taxon>eudicotyledons</taxon>
        <taxon>Gunneridae</taxon>
        <taxon>Pentapetalae</taxon>
        <taxon>rosids</taxon>
        <taxon>fabids</taxon>
        <taxon>Rosales</taxon>
        <taxon>Rosaceae</taxon>
        <taxon>Amygdaloideae</taxon>
        <taxon>Amygdaleae</taxon>
        <taxon>Prunus</taxon>
    </lineage>
</organism>
<evidence type="ECO:0000256" key="1">
    <source>
        <dbReference type="SAM" id="Phobius"/>
    </source>
</evidence>
<dbReference type="AlphaFoldDB" id="A0A6J5WGB6"/>
<keyword evidence="1" id="KW-1133">Transmembrane helix</keyword>
<evidence type="ECO:0000313" key="2">
    <source>
        <dbReference type="EMBL" id="CAB4298682.1"/>
    </source>
</evidence>
<gene>
    <name evidence="2" type="ORF">ORAREDHAP_LOCUS11285</name>
</gene>
<dbReference type="EMBL" id="CAEKKB010000002">
    <property type="protein sequence ID" value="CAB4298682.1"/>
    <property type="molecule type" value="Genomic_DNA"/>
</dbReference>
<keyword evidence="1" id="KW-0472">Membrane</keyword>
<name>A0A6J5WGB6_PRUAR</name>
<sequence>MLHYKSEGEHPTAHGHGNRHMVCSSRIRTSCPPWYWCVIRGNMLVGIVIITVVRSILEGVTLLLFKALNSSSTNCWKEAFALAMHLAFSKFLRCWIGIPTGEFRWLILSLETAGAELQGDLYDTQFPLQPLSQDLLRRPPIAPSCPLRTN</sequence>
<proteinExistence type="predicted"/>
<keyword evidence="3" id="KW-1185">Reference proteome</keyword>
<feature type="transmembrane region" description="Helical" evidence="1">
    <location>
        <begin position="43"/>
        <end position="65"/>
    </location>
</feature>
<protein>
    <submittedName>
        <fullName evidence="2">Uncharacterized protein</fullName>
    </submittedName>
</protein>
<accession>A0A6J5WGB6</accession>
<dbReference type="Proteomes" id="UP000507245">
    <property type="component" value="Unassembled WGS sequence"/>
</dbReference>
<keyword evidence="1" id="KW-0812">Transmembrane</keyword>
<evidence type="ECO:0000313" key="3">
    <source>
        <dbReference type="Proteomes" id="UP000507245"/>
    </source>
</evidence>
<reference evidence="3" key="1">
    <citation type="journal article" date="2020" name="Genome Biol.">
        <title>Gamete binning: chromosome-level and haplotype-resolved genome assembly enabled by high-throughput single-cell sequencing of gamete genomes.</title>
        <authorList>
            <person name="Campoy J.A."/>
            <person name="Sun H."/>
            <person name="Goel M."/>
            <person name="Jiao W.-B."/>
            <person name="Folz-Donahue K."/>
            <person name="Wang N."/>
            <person name="Rubio M."/>
            <person name="Liu C."/>
            <person name="Kukat C."/>
            <person name="Ruiz D."/>
            <person name="Huettel B."/>
            <person name="Schneeberger K."/>
        </authorList>
    </citation>
    <scope>NUCLEOTIDE SEQUENCE [LARGE SCALE GENOMIC DNA]</scope>
    <source>
        <strain evidence="3">cv. Rojo Pasion</strain>
    </source>
</reference>